<evidence type="ECO:0000256" key="2">
    <source>
        <dbReference type="SAM" id="Phobius"/>
    </source>
</evidence>
<dbReference type="GO" id="GO:0022857">
    <property type="term" value="F:transmembrane transporter activity"/>
    <property type="evidence" value="ECO:0007669"/>
    <property type="project" value="InterPro"/>
</dbReference>
<feature type="transmembrane region" description="Helical" evidence="2">
    <location>
        <begin position="127"/>
        <end position="151"/>
    </location>
</feature>
<dbReference type="Pfam" id="PF07690">
    <property type="entry name" value="MFS_1"/>
    <property type="match status" value="1"/>
</dbReference>
<dbReference type="GO" id="GO:0016020">
    <property type="term" value="C:membrane"/>
    <property type="evidence" value="ECO:0007669"/>
    <property type="project" value="UniProtKB-SubCell"/>
</dbReference>
<evidence type="ECO:0000259" key="3">
    <source>
        <dbReference type="PROSITE" id="PS50850"/>
    </source>
</evidence>
<proteinExistence type="predicted"/>
<accession>A0A1Q9DK36</accession>
<feature type="transmembrane region" description="Helical" evidence="2">
    <location>
        <begin position="490"/>
        <end position="510"/>
    </location>
</feature>
<organism evidence="4 5">
    <name type="scientific">Symbiodinium microadriaticum</name>
    <name type="common">Dinoflagellate</name>
    <name type="synonym">Zooxanthella microadriatica</name>
    <dbReference type="NCBI Taxonomy" id="2951"/>
    <lineage>
        <taxon>Eukaryota</taxon>
        <taxon>Sar</taxon>
        <taxon>Alveolata</taxon>
        <taxon>Dinophyceae</taxon>
        <taxon>Suessiales</taxon>
        <taxon>Symbiodiniaceae</taxon>
        <taxon>Symbiodinium</taxon>
    </lineage>
</organism>
<reference evidence="4 5" key="1">
    <citation type="submission" date="2016-02" db="EMBL/GenBank/DDBJ databases">
        <title>Genome analysis of coral dinoflagellate symbionts highlights evolutionary adaptations to a symbiotic lifestyle.</title>
        <authorList>
            <person name="Aranda M."/>
            <person name="Li Y."/>
            <person name="Liew Y.J."/>
            <person name="Baumgarten S."/>
            <person name="Simakov O."/>
            <person name="Wilson M."/>
            <person name="Piel J."/>
            <person name="Ashoor H."/>
            <person name="Bougouffa S."/>
            <person name="Bajic V.B."/>
            <person name="Ryu T."/>
            <person name="Ravasi T."/>
            <person name="Bayer T."/>
            <person name="Micklem G."/>
            <person name="Kim H."/>
            <person name="Bhak J."/>
            <person name="Lajeunesse T.C."/>
            <person name="Voolstra C.R."/>
        </authorList>
    </citation>
    <scope>NUCLEOTIDE SEQUENCE [LARGE SCALE GENOMIC DNA]</scope>
    <source>
        <strain evidence="4 5">CCMP2467</strain>
    </source>
</reference>
<dbReference type="EMBL" id="LSRX01000500">
    <property type="protein sequence ID" value="OLP95521.1"/>
    <property type="molecule type" value="Genomic_DNA"/>
</dbReference>
<protein>
    <submittedName>
        <fullName evidence="4">Putative MFS-type transporter YdeG</fullName>
    </submittedName>
</protein>
<keyword evidence="5" id="KW-1185">Reference proteome</keyword>
<feature type="transmembrane region" description="Helical" evidence="2">
    <location>
        <begin position="216"/>
        <end position="231"/>
    </location>
</feature>
<dbReference type="PANTHER" id="PTHR23534:SF1">
    <property type="entry name" value="MAJOR FACILITATOR SUPERFAMILY PROTEIN"/>
    <property type="match status" value="1"/>
</dbReference>
<gene>
    <name evidence="4" type="primary">ydeG</name>
    <name evidence="4" type="ORF">AK812_SmicGene22345</name>
</gene>
<dbReference type="InterPro" id="IPR011701">
    <property type="entry name" value="MFS"/>
</dbReference>
<comment type="caution">
    <text evidence="4">The sequence shown here is derived from an EMBL/GenBank/DDBJ whole genome shotgun (WGS) entry which is preliminary data.</text>
</comment>
<keyword evidence="2" id="KW-1133">Transmembrane helix</keyword>
<dbReference type="AlphaFoldDB" id="A0A1Q9DK36"/>
<dbReference type="InterPro" id="IPR020846">
    <property type="entry name" value="MFS_dom"/>
</dbReference>
<keyword evidence="2" id="KW-0812">Transmembrane</keyword>
<dbReference type="OrthoDB" id="439243at2759"/>
<dbReference type="SUPFAM" id="SSF103473">
    <property type="entry name" value="MFS general substrate transporter"/>
    <property type="match status" value="1"/>
</dbReference>
<dbReference type="InterPro" id="IPR036259">
    <property type="entry name" value="MFS_trans_sf"/>
</dbReference>
<dbReference type="PANTHER" id="PTHR23534">
    <property type="entry name" value="MFS PERMEASE"/>
    <property type="match status" value="1"/>
</dbReference>
<evidence type="ECO:0000313" key="5">
    <source>
        <dbReference type="Proteomes" id="UP000186817"/>
    </source>
</evidence>
<feature type="transmembrane region" description="Helical" evidence="2">
    <location>
        <begin position="282"/>
        <end position="304"/>
    </location>
</feature>
<dbReference type="Gene3D" id="1.20.1250.20">
    <property type="entry name" value="MFS general substrate transporter like domains"/>
    <property type="match status" value="1"/>
</dbReference>
<dbReference type="Proteomes" id="UP000186817">
    <property type="component" value="Unassembled WGS sequence"/>
</dbReference>
<comment type="subcellular location">
    <subcellularLocation>
        <location evidence="1">Membrane</location>
        <topology evidence="1">Multi-pass membrane protein</topology>
    </subcellularLocation>
</comment>
<feature type="transmembrane region" description="Helical" evidence="2">
    <location>
        <begin position="392"/>
        <end position="412"/>
    </location>
</feature>
<dbReference type="PROSITE" id="PS50850">
    <property type="entry name" value="MFS"/>
    <property type="match status" value="1"/>
</dbReference>
<evidence type="ECO:0000313" key="4">
    <source>
        <dbReference type="EMBL" id="OLP95521.1"/>
    </source>
</evidence>
<evidence type="ECO:0000256" key="1">
    <source>
        <dbReference type="ARBA" id="ARBA00004141"/>
    </source>
</evidence>
<feature type="transmembrane region" description="Helical" evidence="2">
    <location>
        <begin position="163"/>
        <end position="180"/>
    </location>
</feature>
<feature type="transmembrane region" description="Helical" evidence="2">
    <location>
        <begin position="192"/>
        <end position="210"/>
    </location>
</feature>
<feature type="transmembrane region" description="Helical" evidence="2">
    <location>
        <begin position="251"/>
        <end position="270"/>
    </location>
</feature>
<feature type="transmembrane region" description="Helical" evidence="2">
    <location>
        <begin position="359"/>
        <end position="380"/>
    </location>
</feature>
<feature type="transmembrane region" description="Helical" evidence="2">
    <location>
        <begin position="325"/>
        <end position="347"/>
    </location>
</feature>
<feature type="transmembrane region" description="Helical" evidence="2">
    <location>
        <begin position="418"/>
        <end position="443"/>
    </location>
</feature>
<name>A0A1Q9DK36_SYMMI</name>
<feature type="domain" description="Major facilitator superfamily (MFS) profile" evidence="3">
    <location>
        <begin position="329"/>
        <end position="530"/>
    </location>
</feature>
<feature type="transmembrane region" description="Helical" evidence="2">
    <location>
        <begin position="463"/>
        <end position="484"/>
    </location>
</feature>
<keyword evidence="2" id="KW-0472">Membrane</keyword>
<sequence length="530" mass="56002">MCDMSCEQARKAQSSHNRQMKAVKTDGSALRDALADIGQEKEDMEVELSRLRDTVGGAAAEDRGRRERLAEAEASRQGHRVNVRQELAKHEHREIIASLLRKMATGHSNGFEEPVKLDLPADDWKSVALLSGAWAAAFAVFASNVATLTLAVAETAPAVELETLPLGLALVMQGIGTMALPTKVRYLGRKYMYLAGAGVGLLSCLALSLGSWLLDFGLQCLGACLLGYSFAHAQNYRFGAIQAMPSNPPRAISSVLFGGVVGALLGPGAISQARDLLPVPFMGIYLCGGVLNLLAVLLLSFVELPGAAEPKGKAPIDQPRRLSKILLQPRCGAAIVTLTASYCIMLVLMAPTPAVMQNFYSHSFTASTLTMMGHMFCMFAPSPLTGIAMARAGSAPVIVAGLLCAALTAVVLCLGTSLPYFVVGMALLGFAWNFMYIGGSALLTKSYSPSEGPKLQAVTDTAVNFGAASFTLLSMPIVSSIGWIPTQLLHLAMTGATALLLGICWALALLQQVALEEQSLNQVRSSCAVA</sequence>
<dbReference type="OMA" id="QWHIVAM"/>